<organism evidence="2 3">
    <name type="scientific">Eumeta variegata</name>
    <name type="common">Bagworm moth</name>
    <name type="synonym">Eumeta japonica</name>
    <dbReference type="NCBI Taxonomy" id="151549"/>
    <lineage>
        <taxon>Eukaryota</taxon>
        <taxon>Metazoa</taxon>
        <taxon>Ecdysozoa</taxon>
        <taxon>Arthropoda</taxon>
        <taxon>Hexapoda</taxon>
        <taxon>Insecta</taxon>
        <taxon>Pterygota</taxon>
        <taxon>Neoptera</taxon>
        <taxon>Endopterygota</taxon>
        <taxon>Lepidoptera</taxon>
        <taxon>Glossata</taxon>
        <taxon>Ditrysia</taxon>
        <taxon>Tineoidea</taxon>
        <taxon>Psychidae</taxon>
        <taxon>Oiketicinae</taxon>
        <taxon>Eumeta</taxon>
    </lineage>
</organism>
<keyword evidence="3" id="KW-1185">Reference proteome</keyword>
<reference evidence="2 3" key="1">
    <citation type="journal article" date="2019" name="Commun. Biol.">
        <title>The bagworm genome reveals a unique fibroin gene that provides high tensile strength.</title>
        <authorList>
            <person name="Kono N."/>
            <person name="Nakamura H."/>
            <person name="Ohtoshi R."/>
            <person name="Tomita M."/>
            <person name="Numata K."/>
            <person name="Arakawa K."/>
        </authorList>
    </citation>
    <scope>NUCLEOTIDE SEQUENCE [LARGE SCALE GENOMIC DNA]</scope>
</reference>
<protein>
    <submittedName>
        <fullName evidence="2">Uncharacterized protein</fullName>
    </submittedName>
</protein>
<evidence type="ECO:0000313" key="2">
    <source>
        <dbReference type="EMBL" id="GBP21215.1"/>
    </source>
</evidence>
<dbReference type="Proteomes" id="UP000299102">
    <property type="component" value="Unassembled WGS sequence"/>
</dbReference>
<name>A0A4C1U496_EUMVA</name>
<dbReference type="EMBL" id="BGZK01000126">
    <property type="protein sequence ID" value="GBP21215.1"/>
    <property type="molecule type" value="Genomic_DNA"/>
</dbReference>
<dbReference type="AlphaFoldDB" id="A0A4C1U496"/>
<accession>A0A4C1U496</accession>
<sequence>MTARARVWVGDWAPARCQSMDPPDTDHCHFSRRGRVLDEKTPGHEATISPPSRTCTLKIEGVKDPRAEPMHAVSPPSNGSGASDKVALQPSYCEARQNKEVKSESENAVHHLIAATPQEIR</sequence>
<evidence type="ECO:0000256" key="1">
    <source>
        <dbReference type="SAM" id="MobiDB-lite"/>
    </source>
</evidence>
<feature type="region of interest" description="Disordered" evidence="1">
    <location>
        <begin position="64"/>
        <end position="121"/>
    </location>
</feature>
<comment type="caution">
    <text evidence="2">The sequence shown here is derived from an EMBL/GenBank/DDBJ whole genome shotgun (WGS) entry which is preliminary data.</text>
</comment>
<evidence type="ECO:0000313" key="3">
    <source>
        <dbReference type="Proteomes" id="UP000299102"/>
    </source>
</evidence>
<proteinExistence type="predicted"/>
<gene>
    <name evidence="2" type="ORF">EVAR_84338_1</name>
</gene>
<feature type="compositionally biased region" description="Basic and acidic residues" evidence="1">
    <location>
        <begin position="96"/>
        <end position="109"/>
    </location>
</feature>